<evidence type="ECO:0000256" key="1">
    <source>
        <dbReference type="SAM" id="MobiDB-lite"/>
    </source>
</evidence>
<sequence>MPETTNTPMNVPLVIGLVVALVVVPLLGFLLCAYHRQRSIGSGLRSGPSRDFVRLRDSQDEDLEFGCKGEEEGLMQDALKQSHAENNLQTAVNLPSLSYNEQTHEPSKARLVQSSVSPPPNSYLPPPRPPPSIPLPPLPALKEEDTRHPLLHLPNPFADPPSAAASVTSFTVHSDEDSYRKTIMVTEGKAPEARKPHITDSIEEVPLMSNVRVPRVMYGPKELRGKGRSQNSC</sequence>
<organism evidence="3 4">
    <name type="scientific">Marasmius tenuissimus</name>
    <dbReference type="NCBI Taxonomy" id="585030"/>
    <lineage>
        <taxon>Eukaryota</taxon>
        <taxon>Fungi</taxon>
        <taxon>Dikarya</taxon>
        <taxon>Basidiomycota</taxon>
        <taxon>Agaricomycotina</taxon>
        <taxon>Agaricomycetes</taxon>
        <taxon>Agaricomycetidae</taxon>
        <taxon>Agaricales</taxon>
        <taxon>Marasmiineae</taxon>
        <taxon>Marasmiaceae</taxon>
        <taxon>Marasmius</taxon>
    </lineage>
</organism>
<gene>
    <name evidence="3" type="ORF">AAF712_010957</name>
</gene>
<feature type="transmembrane region" description="Helical" evidence="2">
    <location>
        <begin position="12"/>
        <end position="34"/>
    </location>
</feature>
<feature type="region of interest" description="Disordered" evidence="1">
    <location>
        <begin position="100"/>
        <end position="141"/>
    </location>
</feature>
<proteinExistence type="predicted"/>
<keyword evidence="4" id="KW-1185">Reference proteome</keyword>
<dbReference type="EMBL" id="JBBXMP010000112">
    <property type="protein sequence ID" value="KAL0062197.1"/>
    <property type="molecule type" value="Genomic_DNA"/>
</dbReference>
<evidence type="ECO:0000313" key="4">
    <source>
        <dbReference type="Proteomes" id="UP001437256"/>
    </source>
</evidence>
<comment type="caution">
    <text evidence="3">The sequence shown here is derived from an EMBL/GenBank/DDBJ whole genome shotgun (WGS) entry which is preliminary data.</text>
</comment>
<keyword evidence="2" id="KW-0472">Membrane</keyword>
<keyword evidence="2" id="KW-1133">Transmembrane helix</keyword>
<keyword evidence="2" id="KW-0812">Transmembrane</keyword>
<accession>A0ABR2ZLZ9</accession>
<name>A0ABR2ZLZ9_9AGAR</name>
<evidence type="ECO:0000256" key="2">
    <source>
        <dbReference type="SAM" id="Phobius"/>
    </source>
</evidence>
<dbReference type="Proteomes" id="UP001437256">
    <property type="component" value="Unassembled WGS sequence"/>
</dbReference>
<feature type="compositionally biased region" description="Pro residues" evidence="1">
    <location>
        <begin position="117"/>
        <end position="139"/>
    </location>
</feature>
<protein>
    <submittedName>
        <fullName evidence="3">Uncharacterized protein</fullName>
    </submittedName>
</protein>
<reference evidence="3 4" key="1">
    <citation type="submission" date="2024-05" db="EMBL/GenBank/DDBJ databases">
        <title>A draft genome resource for the thread blight pathogen Marasmius tenuissimus strain MS-2.</title>
        <authorList>
            <person name="Yulfo-Soto G.E."/>
            <person name="Baruah I.K."/>
            <person name="Amoako-Attah I."/>
            <person name="Bukari Y."/>
            <person name="Meinhardt L.W."/>
            <person name="Bailey B.A."/>
            <person name="Cohen S.P."/>
        </authorList>
    </citation>
    <scope>NUCLEOTIDE SEQUENCE [LARGE SCALE GENOMIC DNA]</scope>
    <source>
        <strain evidence="3 4">MS-2</strain>
    </source>
</reference>
<evidence type="ECO:0000313" key="3">
    <source>
        <dbReference type="EMBL" id="KAL0062197.1"/>
    </source>
</evidence>